<dbReference type="Proteomes" id="UP000746612">
    <property type="component" value="Unassembled WGS sequence"/>
</dbReference>
<protein>
    <submittedName>
        <fullName evidence="3">Uncharacterized protein</fullName>
    </submittedName>
</protein>
<reference evidence="3" key="1">
    <citation type="submission" date="2021-03" db="EMBL/GenBank/DDBJ databases">
        <authorList>
            <person name="Alouane T."/>
            <person name="Langin T."/>
            <person name="Bonhomme L."/>
        </authorList>
    </citation>
    <scope>NUCLEOTIDE SEQUENCE</scope>
    <source>
        <strain evidence="3">MDC_Fg202</strain>
    </source>
</reference>
<feature type="chain" id="PRO_5040425396" evidence="2">
    <location>
        <begin position="22"/>
        <end position="60"/>
    </location>
</feature>
<accession>A0A9N8WYD8</accession>
<feature type="signal peptide" evidence="2">
    <location>
        <begin position="1"/>
        <end position="21"/>
    </location>
</feature>
<sequence>MILPLSFSIVGHALLAAFCKAKNKGFVSSGKSSSWAPFRNSSARPEEAAIESEIRPDGKG</sequence>
<evidence type="ECO:0000313" key="4">
    <source>
        <dbReference type="Proteomes" id="UP000746612"/>
    </source>
</evidence>
<evidence type="ECO:0000313" key="3">
    <source>
        <dbReference type="EMBL" id="CAG2003998.1"/>
    </source>
</evidence>
<proteinExistence type="predicted"/>
<gene>
    <name evidence="3" type="ORF">MDCFG202_LOCUS495260</name>
</gene>
<dbReference type="EMBL" id="CAJPIJ010000179">
    <property type="protein sequence ID" value="CAG2003998.1"/>
    <property type="molecule type" value="Genomic_DNA"/>
</dbReference>
<comment type="caution">
    <text evidence="3">The sequence shown here is derived from an EMBL/GenBank/DDBJ whole genome shotgun (WGS) entry which is preliminary data.</text>
</comment>
<feature type="compositionally biased region" description="Basic and acidic residues" evidence="1">
    <location>
        <begin position="44"/>
        <end position="60"/>
    </location>
</feature>
<organism evidence="3 4">
    <name type="scientific">Gibberella zeae</name>
    <name type="common">Wheat head blight fungus</name>
    <name type="synonym">Fusarium graminearum</name>
    <dbReference type="NCBI Taxonomy" id="5518"/>
    <lineage>
        <taxon>Eukaryota</taxon>
        <taxon>Fungi</taxon>
        <taxon>Dikarya</taxon>
        <taxon>Ascomycota</taxon>
        <taxon>Pezizomycotina</taxon>
        <taxon>Sordariomycetes</taxon>
        <taxon>Hypocreomycetidae</taxon>
        <taxon>Hypocreales</taxon>
        <taxon>Nectriaceae</taxon>
        <taxon>Fusarium</taxon>
    </lineage>
</organism>
<feature type="region of interest" description="Disordered" evidence="1">
    <location>
        <begin position="25"/>
        <end position="60"/>
    </location>
</feature>
<dbReference type="AlphaFoldDB" id="A0A9N8WYD8"/>
<keyword evidence="2" id="KW-0732">Signal</keyword>
<name>A0A9N8WYD8_GIBZA</name>
<evidence type="ECO:0000256" key="2">
    <source>
        <dbReference type="SAM" id="SignalP"/>
    </source>
</evidence>
<evidence type="ECO:0000256" key="1">
    <source>
        <dbReference type="SAM" id="MobiDB-lite"/>
    </source>
</evidence>
<feature type="compositionally biased region" description="Polar residues" evidence="1">
    <location>
        <begin position="29"/>
        <end position="43"/>
    </location>
</feature>